<dbReference type="InterPro" id="IPR029039">
    <property type="entry name" value="Flavoprotein-like_sf"/>
</dbReference>
<proteinExistence type="predicted"/>
<evidence type="ECO:0000259" key="4">
    <source>
        <dbReference type="PROSITE" id="PS50902"/>
    </source>
</evidence>
<dbReference type="Proteomes" id="UP000663992">
    <property type="component" value="Unassembled WGS sequence"/>
</dbReference>
<dbReference type="EMBL" id="JAFKCS010000024">
    <property type="protein sequence ID" value="MBN7821823.1"/>
    <property type="molecule type" value="Genomic_DNA"/>
</dbReference>
<dbReference type="PROSITE" id="PS50902">
    <property type="entry name" value="FLAVODOXIN_LIKE"/>
    <property type="match status" value="1"/>
</dbReference>
<evidence type="ECO:0000256" key="3">
    <source>
        <dbReference type="ARBA" id="ARBA00022643"/>
    </source>
</evidence>
<dbReference type="SUPFAM" id="SSF52218">
    <property type="entry name" value="Flavoproteins"/>
    <property type="match status" value="1"/>
</dbReference>
<keyword evidence="3" id="KW-0288">FMN</keyword>
<evidence type="ECO:0000313" key="6">
    <source>
        <dbReference type="Proteomes" id="UP000663992"/>
    </source>
</evidence>
<comment type="cofactor">
    <cofactor evidence="1">
        <name>FMN</name>
        <dbReference type="ChEBI" id="CHEBI:58210"/>
    </cofactor>
</comment>
<reference evidence="5 6" key="1">
    <citation type="submission" date="2021-03" db="EMBL/GenBank/DDBJ databases">
        <title>novel species isolated from a fishpond in China.</title>
        <authorList>
            <person name="Lu H."/>
            <person name="Cai Z."/>
        </authorList>
    </citation>
    <scope>NUCLEOTIDE SEQUENCE [LARGE SCALE GENOMIC DNA]</scope>
    <source>
        <strain evidence="5 6">Y57</strain>
    </source>
</reference>
<dbReference type="Gene3D" id="3.40.50.360">
    <property type="match status" value="1"/>
</dbReference>
<organism evidence="5 6">
    <name type="scientific">Bowmanella yangjiangensis</name>
    <dbReference type="NCBI Taxonomy" id="2811230"/>
    <lineage>
        <taxon>Bacteria</taxon>
        <taxon>Pseudomonadati</taxon>
        <taxon>Pseudomonadota</taxon>
        <taxon>Gammaproteobacteria</taxon>
        <taxon>Alteromonadales</taxon>
        <taxon>Alteromonadaceae</taxon>
        <taxon>Bowmanella</taxon>
    </lineage>
</organism>
<dbReference type="PANTHER" id="PTHR19384:SF128">
    <property type="entry name" value="NADPH OXIDOREDUCTASE A"/>
    <property type="match status" value="1"/>
</dbReference>
<protein>
    <submittedName>
        <fullName evidence="5">FMN-binding protein MioC</fullName>
    </submittedName>
</protein>
<feature type="domain" description="Flavodoxin-like" evidence="4">
    <location>
        <begin position="4"/>
        <end position="141"/>
    </location>
</feature>
<evidence type="ECO:0000256" key="2">
    <source>
        <dbReference type="ARBA" id="ARBA00022630"/>
    </source>
</evidence>
<gene>
    <name evidence="5" type="primary">mioC</name>
    <name evidence="5" type="ORF">J0A65_18290</name>
</gene>
<dbReference type="NCBIfam" id="NF006531">
    <property type="entry name" value="PRK09004.1"/>
    <property type="match status" value="1"/>
</dbReference>
<dbReference type="Pfam" id="PF00258">
    <property type="entry name" value="Flavodoxin_1"/>
    <property type="match status" value="1"/>
</dbReference>
<sequence>MQKIEILVGSMLGATEYVADALVEKLQEMEIPNQLHLKPDLADLDNSALWLVCTSTHGAGELPDNIKPFSKQLEEQQLPQLAYLLVGLGDSSYDTFCEGAKQMQTLLNNAGATLLAEPILIDVLQHPVPEDEVVAWFESDLVRDAIKSRLQR</sequence>
<dbReference type="InterPro" id="IPR008254">
    <property type="entry name" value="Flavodoxin/NO_synth"/>
</dbReference>
<keyword evidence="6" id="KW-1185">Reference proteome</keyword>
<name>A0ABS3CXJ0_9ALTE</name>
<dbReference type="RefSeq" id="WP_206595789.1">
    <property type="nucleotide sequence ID" value="NZ_JAFKCS010000024.1"/>
</dbReference>
<evidence type="ECO:0000313" key="5">
    <source>
        <dbReference type="EMBL" id="MBN7821823.1"/>
    </source>
</evidence>
<accession>A0ABS3CXJ0</accession>
<keyword evidence="2" id="KW-0285">Flavoprotein</keyword>
<dbReference type="PANTHER" id="PTHR19384">
    <property type="entry name" value="NITRIC OXIDE SYNTHASE-RELATED"/>
    <property type="match status" value="1"/>
</dbReference>
<comment type="caution">
    <text evidence="5">The sequence shown here is derived from an EMBL/GenBank/DDBJ whole genome shotgun (WGS) entry which is preliminary data.</text>
</comment>
<evidence type="ECO:0000256" key="1">
    <source>
        <dbReference type="ARBA" id="ARBA00001917"/>
    </source>
</evidence>